<name>A0A0B7MJ64_9FIRM</name>
<dbReference type="GO" id="GO:0016740">
    <property type="term" value="F:transferase activity"/>
    <property type="evidence" value="ECO:0007669"/>
    <property type="project" value="UniProtKB-KW"/>
</dbReference>
<protein>
    <submittedName>
        <fullName evidence="2">Glycosyl transferase</fullName>
    </submittedName>
</protein>
<evidence type="ECO:0000259" key="1">
    <source>
        <dbReference type="Pfam" id="PF00535"/>
    </source>
</evidence>
<dbReference type="Gene3D" id="3.90.550.10">
    <property type="entry name" value="Spore Coat Polysaccharide Biosynthesis Protein SpsA, Chain A"/>
    <property type="match status" value="1"/>
</dbReference>
<proteinExistence type="predicted"/>
<dbReference type="PANTHER" id="PTHR48090">
    <property type="entry name" value="UNDECAPRENYL-PHOSPHATE 4-DEOXY-4-FORMAMIDO-L-ARABINOSE TRANSFERASE-RELATED"/>
    <property type="match status" value="1"/>
</dbReference>
<evidence type="ECO:0000313" key="3">
    <source>
        <dbReference type="Proteomes" id="UP000046155"/>
    </source>
</evidence>
<dbReference type="AlphaFoldDB" id="A0A0B7MJ64"/>
<feature type="domain" description="Glycosyltransferase 2-like" evidence="1">
    <location>
        <begin position="2"/>
        <end position="81"/>
    </location>
</feature>
<dbReference type="SUPFAM" id="SSF53448">
    <property type="entry name" value="Nucleotide-diphospho-sugar transferases"/>
    <property type="match status" value="1"/>
</dbReference>
<accession>A0A0B7MJ64</accession>
<dbReference type="InterPro" id="IPR050256">
    <property type="entry name" value="Glycosyltransferase_2"/>
</dbReference>
<organism evidence="2 3">
    <name type="scientific">Syntrophaceticus schinkii</name>
    <dbReference type="NCBI Taxonomy" id="499207"/>
    <lineage>
        <taxon>Bacteria</taxon>
        <taxon>Bacillati</taxon>
        <taxon>Bacillota</taxon>
        <taxon>Clostridia</taxon>
        <taxon>Thermoanaerobacterales</taxon>
        <taxon>Thermoanaerobacterales Family III. Incertae Sedis</taxon>
        <taxon>Syntrophaceticus</taxon>
    </lineage>
</organism>
<dbReference type="Proteomes" id="UP000046155">
    <property type="component" value="Unassembled WGS sequence"/>
</dbReference>
<reference evidence="3" key="1">
    <citation type="submission" date="2015-01" db="EMBL/GenBank/DDBJ databases">
        <authorList>
            <person name="Manzoor Shahid"/>
            <person name="Zubair Saima"/>
        </authorList>
    </citation>
    <scope>NUCLEOTIDE SEQUENCE [LARGE SCALE GENOMIC DNA]</scope>
    <source>
        <strain evidence="3">Sp3</strain>
    </source>
</reference>
<keyword evidence="3" id="KW-1185">Reference proteome</keyword>
<gene>
    <name evidence="2" type="ORF">SSCH_140021</name>
</gene>
<evidence type="ECO:0000313" key="2">
    <source>
        <dbReference type="EMBL" id="CEO88021.1"/>
    </source>
</evidence>
<dbReference type="InterPro" id="IPR001173">
    <property type="entry name" value="Glyco_trans_2-like"/>
</dbReference>
<dbReference type="Pfam" id="PF00535">
    <property type="entry name" value="Glycos_transf_2"/>
    <property type="match status" value="1"/>
</dbReference>
<dbReference type="CDD" id="cd04179">
    <property type="entry name" value="DPM_DPG-synthase_like"/>
    <property type="match status" value="1"/>
</dbReference>
<sequence>MVLLDADGQHRPEEIPQLLNPVLNNQADMVVGSRFLVKNDIPKYRMLGQTVLNITTNLGSGIKLTDTQSGFRAFSRKAIERMSFKETGFAVESEMQFRANRYGLKVTEVPINTNYDEKVKRSPVVHGFGVLFRVLGDDITTLL</sequence>
<dbReference type="InterPro" id="IPR029044">
    <property type="entry name" value="Nucleotide-diphossugar_trans"/>
</dbReference>
<keyword evidence="2" id="KW-0808">Transferase</keyword>
<dbReference type="PANTHER" id="PTHR48090:SF7">
    <property type="entry name" value="RFBJ PROTEIN"/>
    <property type="match status" value="1"/>
</dbReference>
<dbReference type="EMBL" id="CDRZ01000046">
    <property type="protein sequence ID" value="CEO88021.1"/>
    <property type="molecule type" value="Genomic_DNA"/>
</dbReference>